<feature type="domain" description="AB hydrolase-1" evidence="2">
    <location>
        <begin position="28"/>
        <end position="226"/>
    </location>
</feature>
<dbReference type="InterPro" id="IPR029058">
    <property type="entry name" value="AB_hydrolase_fold"/>
</dbReference>
<dbReference type="InterPro" id="IPR000073">
    <property type="entry name" value="AB_hydrolase_1"/>
</dbReference>
<feature type="region of interest" description="Disordered" evidence="1">
    <location>
        <begin position="195"/>
        <end position="301"/>
    </location>
</feature>
<keyword evidence="4" id="KW-1185">Reference proteome</keyword>
<gene>
    <name evidence="3" type="ORF">PYW07_013048</name>
</gene>
<feature type="compositionally biased region" description="Basic and acidic residues" evidence="1">
    <location>
        <begin position="283"/>
        <end position="295"/>
    </location>
</feature>
<dbReference type="EMBL" id="JARGEI010000032">
    <property type="protein sequence ID" value="KAJ8703754.1"/>
    <property type="molecule type" value="Genomic_DNA"/>
</dbReference>
<feature type="compositionally biased region" description="Basic residues" evidence="1">
    <location>
        <begin position="233"/>
        <end position="251"/>
    </location>
</feature>
<dbReference type="SUPFAM" id="SSF53474">
    <property type="entry name" value="alpha/beta-Hydrolases"/>
    <property type="match status" value="1"/>
</dbReference>
<dbReference type="InterPro" id="IPR050266">
    <property type="entry name" value="AB_hydrolase_sf"/>
</dbReference>
<evidence type="ECO:0000256" key="1">
    <source>
        <dbReference type="SAM" id="MobiDB-lite"/>
    </source>
</evidence>
<protein>
    <recommendedName>
        <fullName evidence="2">AB hydrolase-1 domain-containing protein</fullName>
    </recommendedName>
</protein>
<dbReference type="PANTHER" id="PTHR43798:SF33">
    <property type="entry name" value="HYDROLASE, PUTATIVE (AFU_ORTHOLOGUE AFUA_2G14860)-RELATED"/>
    <property type="match status" value="1"/>
</dbReference>
<dbReference type="Gene3D" id="3.40.50.1820">
    <property type="entry name" value="alpha/beta hydrolase"/>
    <property type="match status" value="2"/>
</dbReference>
<reference evidence="3" key="1">
    <citation type="submission" date="2023-03" db="EMBL/GenBank/DDBJ databases">
        <title>Chromosome-level genomes of two armyworms, Mythimna separata and Mythimna loreyi, provide insights into the biosynthesis and reception of sex pheromones.</title>
        <authorList>
            <person name="Zhao H."/>
        </authorList>
    </citation>
    <scope>NUCLEOTIDE SEQUENCE</scope>
    <source>
        <strain evidence="3">BeijingLab</strain>
        <tissue evidence="3">Pupa</tissue>
    </source>
</reference>
<name>A0AAD7Y5S1_MYTSE</name>
<organism evidence="3 4">
    <name type="scientific">Mythimna separata</name>
    <name type="common">Oriental armyworm</name>
    <name type="synonym">Pseudaletia separata</name>
    <dbReference type="NCBI Taxonomy" id="271217"/>
    <lineage>
        <taxon>Eukaryota</taxon>
        <taxon>Metazoa</taxon>
        <taxon>Ecdysozoa</taxon>
        <taxon>Arthropoda</taxon>
        <taxon>Hexapoda</taxon>
        <taxon>Insecta</taxon>
        <taxon>Pterygota</taxon>
        <taxon>Neoptera</taxon>
        <taxon>Endopterygota</taxon>
        <taxon>Lepidoptera</taxon>
        <taxon>Glossata</taxon>
        <taxon>Ditrysia</taxon>
        <taxon>Noctuoidea</taxon>
        <taxon>Noctuidae</taxon>
        <taxon>Noctuinae</taxon>
        <taxon>Hadenini</taxon>
        <taxon>Mythimna</taxon>
    </lineage>
</organism>
<feature type="compositionally biased region" description="Acidic residues" evidence="1">
    <location>
        <begin position="273"/>
        <end position="282"/>
    </location>
</feature>
<accession>A0AAD7Y5S1</accession>
<dbReference type="Pfam" id="PF00561">
    <property type="entry name" value="Abhydrolase_1"/>
    <property type="match status" value="1"/>
</dbReference>
<evidence type="ECO:0000313" key="4">
    <source>
        <dbReference type="Proteomes" id="UP001231518"/>
    </source>
</evidence>
<comment type="caution">
    <text evidence="3">The sequence shown here is derived from an EMBL/GenBank/DDBJ whole genome shotgun (WGS) entry which is preliminary data.</text>
</comment>
<dbReference type="PANTHER" id="PTHR43798">
    <property type="entry name" value="MONOACYLGLYCEROL LIPASE"/>
    <property type="match status" value="1"/>
</dbReference>
<evidence type="ECO:0000313" key="3">
    <source>
        <dbReference type="EMBL" id="KAJ8703754.1"/>
    </source>
</evidence>
<dbReference type="AlphaFoldDB" id="A0AAD7Y5S1"/>
<proteinExistence type="predicted"/>
<dbReference type="Proteomes" id="UP001231518">
    <property type="component" value="Chromosome 31"/>
</dbReference>
<sequence length="415" mass="48598">MRWHREWFIRVPWGKLALVSRGHPDGEPVLLVHGRQDSLSIFEPLIEQMSEQYYYVALDMPGNGLSDAFPHGPKLQRFHFLYAMELALLHLGWDRFIFMGHSMGCEQGLFYNVVYPNQITRMILLDAGPTLMRMQIEDNAEYQQLFYDSYYENYHTENFKRKTHTRMSATQSLQRLRELSNEQCAHLLARNFHEIGSENSNRPSNAAEASCSYANEAQNENEQDNVRVMYTTKRAKNPNRTKKARNGKRRQKKDELTDTDDESTDTDEKLTDTDDESTDTDEEKGRRRENRRGEGDDGLNEFIQRMNDNDCEGYLSWDNRLKHLAPQNYGNEYYFELFKKIPPTLLIAASYGAKNVPPIPKWRQGAIELLQKLETLENFHRVDVEGSHDVHYTHPERVLPFINAFLKDNKVYSKL</sequence>
<dbReference type="GO" id="GO:0016020">
    <property type="term" value="C:membrane"/>
    <property type="evidence" value="ECO:0007669"/>
    <property type="project" value="TreeGrafter"/>
</dbReference>
<evidence type="ECO:0000259" key="2">
    <source>
        <dbReference type="Pfam" id="PF00561"/>
    </source>
</evidence>